<comment type="function">
    <text evidence="4">After transfer of sugars to endogenous macromolecular acceptors, the enzyme converts nucleoside diphosphates to nucleoside monophosphates which in turn exit the Golgi lumen in a coupled antiporter reaction, allowing entry of additional nucleotide sugar from the cytosol.</text>
</comment>
<comment type="similarity">
    <text evidence="2">Belongs to the GDA1/CD39 NTPase family.</text>
</comment>
<dbReference type="PANTHER" id="PTHR11782:SF83">
    <property type="entry name" value="GUANOSINE-DIPHOSPHATASE"/>
    <property type="match status" value="1"/>
</dbReference>
<feature type="active site" description="Proton acceptor" evidence="6">
    <location>
        <position position="241"/>
    </location>
</feature>
<evidence type="ECO:0000313" key="8">
    <source>
        <dbReference type="EMBL" id="KIJ92253.1"/>
    </source>
</evidence>
<feature type="binding site" evidence="7">
    <location>
        <begin position="276"/>
        <end position="280"/>
    </location>
    <ligand>
        <name>ATP</name>
        <dbReference type="ChEBI" id="CHEBI:30616"/>
    </ligand>
</feature>
<keyword evidence="9" id="KW-1185">Reference proteome</keyword>
<evidence type="ECO:0000313" key="9">
    <source>
        <dbReference type="Proteomes" id="UP000054477"/>
    </source>
</evidence>
<evidence type="ECO:0000256" key="4">
    <source>
        <dbReference type="ARBA" id="ARBA00037742"/>
    </source>
</evidence>
<name>A0A0C9WUM1_9AGAR</name>
<dbReference type="InterPro" id="IPR000407">
    <property type="entry name" value="GDA1_CD39_NTPase"/>
</dbReference>
<dbReference type="GO" id="GO:0006487">
    <property type="term" value="P:protein N-linked glycosylation"/>
    <property type="evidence" value="ECO:0007669"/>
    <property type="project" value="TreeGrafter"/>
</dbReference>
<reference evidence="8 9" key="1">
    <citation type="submission" date="2014-04" db="EMBL/GenBank/DDBJ databases">
        <authorList>
            <consortium name="DOE Joint Genome Institute"/>
            <person name="Kuo A."/>
            <person name="Kohler A."/>
            <person name="Nagy L.G."/>
            <person name="Floudas D."/>
            <person name="Copeland A."/>
            <person name="Barry K.W."/>
            <person name="Cichocki N."/>
            <person name="Veneault-Fourrey C."/>
            <person name="LaButti K."/>
            <person name="Lindquist E.A."/>
            <person name="Lipzen A."/>
            <person name="Lundell T."/>
            <person name="Morin E."/>
            <person name="Murat C."/>
            <person name="Sun H."/>
            <person name="Tunlid A."/>
            <person name="Henrissat B."/>
            <person name="Grigoriev I.V."/>
            <person name="Hibbett D.S."/>
            <person name="Martin F."/>
            <person name="Nordberg H.P."/>
            <person name="Cantor M.N."/>
            <person name="Hua S.X."/>
        </authorList>
    </citation>
    <scope>NUCLEOTIDE SEQUENCE [LARGE SCALE GENOMIC DNA]</scope>
    <source>
        <strain evidence="8 9">LaAM-08-1</strain>
    </source>
</reference>
<evidence type="ECO:0000256" key="3">
    <source>
        <dbReference type="ARBA" id="ARBA00022801"/>
    </source>
</evidence>
<dbReference type="GO" id="GO:0005524">
    <property type="term" value="F:ATP binding"/>
    <property type="evidence" value="ECO:0007669"/>
    <property type="project" value="UniProtKB-KW"/>
</dbReference>
<dbReference type="EC" id="3.6.1.42" evidence="5"/>
<dbReference type="PANTHER" id="PTHR11782">
    <property type="entry name" value="ADENOSINE/GUANOSINE DIPHOSPHATASE"/>
    <property type="match status" value="1"/>
</dbReference>
<dbReference type="GO" id="GO:0017111">
    <property type="term" value="F:ribonucleoside triphosphate phosphatase activity"/>
    <property type="evidence" value="ECO:0007669"/>
    <property type="project" value="TreeGrafter"/>
</dbReference>
<dbReference type="Gene3D" id="3.30.420.40">
    <property type="match status" value="1"/>
</dbReference>
<protein>
    <recommendedName>
        <fullName evidence="5">guanosine-diphosphatase</fullName>
        <ecNumber evidence="5">3.6.1.42</ecNumber>
    </recommendedName>
</protein>
<dbReference type="OrthoDB" id="6372431at2759"/>
<dbReference type="GO" id="GO:0009134">
    <property type="term" value="P:nucleoside diphosphate catabolic process"/>
    <property type="evidence" value="ECO:0007669"/>
    <property type="project" value="TreeGrafter"/>
</dbReference>
<gene>
    <name evidence="8" type="ORF">K443DRAFT_13748</name>
</gene>
<comment type="subcellular location">
    <subcellularLocation>
        <location evidence="1">Golgi apparatus membrane</location>
        <topology evidence="1">Single-pass type II membrane protein</topology>
    </subcellularLocation>
</comment>
<proteinExistence type="inferred from homology"/>
<keyword evidence="3" id="KW-0378">Hydrolase</keyword>
<keyword evidence="7" id="KW-0547">Nucleotide-binding</keyword>
<evidence type="ECO:0000256" key="7">
    <source>
        <dbReference type="PIRSR" id="PIRSR600407-2"/>
    </source>
</evidence>
<accession>A0A0C9WUM1</accession>
<evidence type="ECO:0000256" key="6">
    <source>
        <dbReference type="PIRSR" id="PIRSR600407-1"/>
    </source>
</evidence>
<dbReference type="Gene3D" id="3.30.420.150">
    <property type="entry name" value="Exopolyphosphatase. Domain 2"/>
    <property type="match status" value="1"/>
</dbReference>
<dbReference type="AlphaFoldDB" id="A0A0C9WUM1"/>
<keyword evidence="7" id="KW-0067">ATP-binding</keyword>
<dbReference type="HOGENOM" id="CLU_794688_0_0_1"/>
<organism evidence="8 9">
    <name type="scientific">Laccaria amethystina LaAM-08-1</name>
    <dbReference type="NCBI Taxonomy" id="1095629"/>
    <lineage>
        <taxon>Eukaryota</taxon>
        <taxon>Fungi</taxon>
        <taxon>Dikarya</taxon>
        <taxon>Basidiomycota</taxon>
        <taxon>Agaricomycotina</taxon>
        <taxon>Agaricomycetes</taxon>
        <taxon>Agaricomycetidae</taxon>
        <taxon>Agaricales</taxon>
        <taxon>Agaricineae</taxon>
        <taxon>Hydnangiaceae</taxon>
        <taxon>Laccaria</taxon>
    </lineage>
</organism>
<reference evidence="9" key="2">
    <citation type="submission" date="2015-01" db="EMBL/GenBank/DDBJ databases">
        <title>Evolutionary Origins and Diversification of the Mycorrhizal Mutualists.</title>
        <authorList>
            <consortium name="DOE Joint Genome Institute"/>
            <consortium name="Mycorrhizal Genomics Consortium"/>
            <person name="Kohler A."/>
            <person name="Kuo A."/>
            <person name="Nagy L.G."/>
            <person name="Floudas D."/>
            <person name="Copeland A."/>
            <person name="Barry K.W."/>
            <person name="Cichocki N."/>
            <person name="Veneault-Fourrey C."/>
            <person name="LaButti K."/>
            <person name="Lindquist E.A."/>
            <person name="Lipzen A."/>
            <person name="Lundell T."/>
            <person name="Morin E."/>
            <person name="Murat C."/>
            <person name="Riley R."/>
            <person name="Ohm R."/>
            <person name="Sun H."/>
            <person name="Tunlid A."/>
            <person name="Henrissat B."/>
            <person name="Grigoriev I.V."/>
            <person name="Hibbett D.S."/>
            <person name="Martin F."/>
        </authorList>
    </citation>
    <scope>NUCLEOTIDE SEQUENCE [LARGE SCALE GENOMIC DNA]</scope>
    <source>
        <strain evidence="9">LaAM-08-1</strain>
    </source>
</reference>
<evidence type="ECO:0000256" key="1">
    <source>
        <dbReference type="ARBA" id="ARBA00004323"/>
    </source>
</evidence>
<dbReference type="EMBL" id="KN838924">
    <property type="protein sequence ID" value="KIJ92253.1"/>
    <property type="molecule type" value="Genomic_DNA"/>
</dbReference>
<evidence type="ECO:0000256" key="5">
    <source>
        <dbReference type="ARBA" id="ARBA00038903"/>
    </source>
</evidence>
<dbReference type="GO" id="GO:0004382">
    <property type="term" value="F:GDP phosphatase activity"/>
    <property type="evidence" value="ECO:0007669"/>
    <property type="project" value="UniProtKB-EC"/>
</dbReference>
<dbReference type="Proteomes" id="UP000054477">
    <property type="component" value="Unassembled WGS sequence"/>
</dbReference>
<dbReference type="GO" id="GO:0045134">
    <property type="term" value="F:UDP phosphatase activity"/>
    <property type="evidence" value="ECO:0007669"/>
    <property type="project" value="TreeGrafter"/>
</dbReference>
<dbReference type="Pfam" id="PF01150">
    <property type="entry name" value="GDA1_CD39"/>
    <property type="match status" value="1"/>
</dbReference>
<evidence type="ECO:0000256" key="2">
    <source>
        <dbReference type="ARBA" id="ARBA00009283"/>
    </source>
</evidence>
<dbReference type="STRING" id="1095629.A0A0C9WUM1"/>
<sequence length="349" mass="39035">MTPNDLGATTASLPPAITSRLHFSGNETTSTSPLEFIHDAFWVSYLALERQLRVYDRRVEQSQRREGVRGTHLFVARDRGQQYGEVEEIGHQTYTAPSTKKHHLAPQTQDQHHAVLAPKTTHYTSRFESYPNPSMTTLYPTPLLFLLRHSRIIRSPSSEYEYEVFKMTQPGLSSFGGNPDRAVRSLDVLPDEVVRVVPKATHGYTLVAVKATAGFRGGGEDSNVLSLQEKDGVVIMGGKDEGVYTWIMANYLLGPPKLPESAPLDIPIYAVLDLGGASTQIVFEPRFASDIELREVELKYSLQFGGRSHVLYHYSLYVDVAGYWKPKAVVVNPCLAKGMRRVVNTKDDR</sequence>
<dbReference type="GO" id="GO:0000139">
    <property type="term" value="C:Golgi membrane"/>
    <property type="evidence" value="ECO:0007669"/>
    <property type="project" value="UniProtKB-SubCell"/>
</dbReference>